<evidence type="ECO:0000256" key="4">
    <source>
        <dbReference type="ARBA" id="ARBA00022692"/>
    </source>
</evidence>
<evidence type="ECO:0000256" key="3">
    <source>
        <dbReference type="ARBA" id="ARBA00022475"/>
    </source>
</evidence>
<dbReference type="EMBL" id="JACHXR010000001">
    <property type="protein sequence ID" value="MBB3229664.1"/>
    <property type="molecule type" value="Genomic_DNA"/>
</dbReference>
<dbReference type="InterPro" id="IPR027417">
    <property type="entry name" value="P-loop_NTPase"/>
</dbReference>
<evidence type="ECO:0000313" key="13">
    <source>
        <dbReference type="Proteomes" id="UP000518892"/>
    </source>
</evidence>
<dbReference type="Proteomes" id="UP000518892">
    <property type="component" value="Unassembled WGS sequence"/>
</dbReference>
<keyword evidence="2" id="KW-0813">Transport</keyword>
<keyword evidence="7 9" id="KW-1133">Transmembrane helix</keyword>
<dbReference type="PROSITE" id="PS50893">
    <property type="entry name" value="ABC_TRANSPORTER_2"/>
    <property type="match status" value="1"/>
</dbReference>
<feature type="transmembrane region" description="Helical" evidence="9">
    <location>
        <begin position="37"/>
        <end position="60"/>
    </location>
</feature>
<dbReference type="SUPFAM" id="SSF52540">
    <property type="entry name" value="P-loop containing nucleoside triphosphate hydrolases"/>
    <property type="match status" value="1"/>
</dbReference>
<keyword evidence="6" id="KW-0067">ATP-binding</keyword>
<reference evidence="12 13" key="1">
    <citation type="submission" date="2020-08" db="EMBL/GenBank/DDBJ databases">
        <title>Genomic Encyclopedia of Type Strains, Phase III (KMG-III): the genomes of soil and plant-associated and newly described type strains.</title>
        <authorList>
            <person name="Whitman W."/>
        </authorList>
    </citation>
    <scope>NUCLEOTIDE SEQUENCE [LARGE SCALE GENOMIC DNA]</scope>
    <source>
        <strain evidence="12 13">CECT 7744</strain>
    </source>
</reference>
<protein>
    <submittedName>
        <fullName evidence="12">HlyD family secretion protein</fullName>
    </submittedName>
</protein>
<dbReference type="RefSeq" id="WP_246403676.1">
    <property type="nucleotide sequence ID" value="NZ_JACHXR010000001.1"/>
</dbReference>
<feature type="domain" description="ABC transmembrane type-1" evidence="11">
    <location>
        <begin position="52"/>
        <end position="318"/>
    </location>
</feature>
<feature type="transmembrane region" description="Helical" evidence="9">
    <location>
        <begin position="190"/>
        <end position="207"/>
    </location>
</feature>
<accession>A0A7W5EQK9</accession>
<keyword evidence="3" id="KW-1003">Cell membrane</keyword>
<organism evidence="12 13">
    <name type="scientific">Halomonas stenophila</name>
    <dbReference type="NCBI Taxonomy" id="795312"/>
    <lineage>
        <taxon>Bacteria</taxon>
        <taxon>Pseudomonadati</taxon>
        <taxon>Pseudomonadota</taxon>
        <taxon>Gammaproteobacteria</taxon>
        <taxon>Oceanospirillales</taxon>
        <taxon>Halomonadaceae</taxon>
        <taxon>Halomonas</taxon>
    </lineage>
</organism>
<dbReference type="InterPro" id="IPR017871">
    <property type="entry name" value="ABC_transporter-like_CS"/>
</dbReference>
<evidence type="ECO:0000256" key="8">
    <source>
        <dbReference type="ARBA" id="ARBA00023136"/>
    </source>
</evidence>
<evidence type="ECO:0000256" key="9">
    <source>
        <dbReference type="SAM" id="Phobius"/>
    </source>
</evidence>
<dbReference type="FunFam" id="3.40.50.300:FF:000221">
    <property type="entry name" value="Multidrug ABC transporter ATP-binding protein"/>
    <property type="match status" value="1"/>
</dbReference>
<dbReference type="AlphaFoldDB" id="A0A7W5EQK9"/>
<keyword evidence="13" id="KW-1185">Reference proteome</keyword>
<dbReference type="Pfam" id="PF00664">
    <property type="entry name" value="ABC_membrane"/>
    <property type="match status" value="1"/>
</dbReference>
<evidence type="ECO:0000256" key="1">
    <source>
        <dbReference type="ARBA" id="ARBA00004651"/>
    </source>
</evidence>
<dbReference type="GO" id="GO:0005886">
    <property type="term" value="C:plasma membrane"/>
    <property type="evidence" value="ECO:0007669"/>
    <property type="project" value="UniProtKB-SubCell"/>
</dbReference>
<name>A0A7W5EQK9_9GAMM</name>
<proteinExistence type="predicted"/>
<dbReference type="InterPro" id="IPR003439">
    <property type="entry name" value="ABC_transporter-like_ATP-bd"/>
</dbReference>
<dbReference type="Gene3D" id="3.40.50.300">
    <property type="entry name" value="P-loop containing nucleotide triphosphate hydrolases"/>
    <property type="match status" value="1"/>
</dbReference>
<evidence type="ECO:0000256" key="6">
    <source>
        <dbReference type="ARBA" id="ARBA00022840"/>
    </source>
</evidence>
<feature type="transmembrane region" description="Helical" evidence="9">
    <location>
        <begin position="278"/>
        <end position="297"/>
    </location>
</feature>
<dbReference type="PROSITE" id="PS50929">
    <property type="entry name" value="ABC_TM1F"/>
    <property type="match status" value="1"/>
</dbReference>
<feature type="domain" description="ABC transporter" evidence="10">
    <location>
        <begin position="373"/>
        <end position="610"/>
    </location>
</feature>
<evidence type="ECO:0000259" key="10">
    <source>
        <dbReference type="PROSITE" id="PS50893"/>
    </source>
</evidence>
<evidence type="ECO:0000256" key="2">
    <source>
        <dbReference type="ARBA" id="ARBA00022448"/>
    </source>
</evidence>
<feature type="transmembrane region" description="Helical" evidence="9">
    <location>
        <begin position="167"/>
        <end position="184"/>
    </location>
</feature>
<comment type="caution">
    <text evidence="12">The sequence shown here is derived from an EMBL/GenBank/DDBJ whole genome shotgun (WGS) entry which is preliminary data.</text>
</comment>
<evidence type="ECO:0000313" key="12">
    <source>
        <dbReference type="EMBL" id="MBB3229664.1"/>
    </source>
</evidence>
<dbReference type="GO" id="GO:0034040">
    <property type="term" value="F:ATPase-coupled lipid transmembrane transporter activity"/>
    <property type="evidence" value="ECO:0007669"/>
    <property type="project" value="TreeGrafter"/>
</dbReference>
<sequence>MEPLVKNISTSPLIPSIKRLYRLLTAEQRKRLFRLQLLVAAMSFAELSSIAAIGGFMAVVGNMSILEGQGILASFYRLHGNGDPTTFLFWLGLGVLGVLTIAAIFSVLTTWKLSLYSQQVGAELSTRLYRHYMQQDWLFHAAGSSSDLTNKLAQECRRISDNVLSPLMQINAKIFLTFFISTAIFLFNPWVALSGLALFSFIYWVLYRTVRRRLIHNGSVVSKTNRLRFKLMNEGFGGIKDTLLLGRQSEFNRRFEKSSRQLGYAKGTNMALSQAPRYLMELVAFGAVITLVLYLLITHQGNLSTILPILSVYAMAGFKLMPAFQQIYRGLATVRGNIASFTNLQDDLEASQPENDQGESTLRDEKWVPHHSISLENITFRYPGKREITLEDINLTIPVNGVIGLVGASGCGKSTIIDLLLGLIVPEKGQVSLDGQPLTPDRRRAWQNTLGFVPQSIFLADASIRENIAFGLPREGIDDAKVLRAAKMAHLEELLERLPEGLDTRVGERGIQLSGGQRQRIGIARALYDDAEVLVMDEATSALDGITERLVIDAIHDFSGKKTIVMVAHRLATVKSCGRIYLLEAGRVIDSGTFDELVERNATFQRMAEHA</sequence>
<comment type="subcellular location">
    <subcellularLocation>
        <location evidence="1">Cell membrane</location>
        <topology evidence="1">Multi-pass membrane protein</topology>
    </subcellularLocation>
</comment>
<dbReference type="Pfam" id="PF00005">
    <property type="entry name" value="ABC_tran"/>
    <property type="match status" value="1"/>
</dbReference>
<dbReference type="PROSITE" id="PS00211">
    <property type="entry name" value="ABC_TRANSPORTER_1"/>
    <property type="match status" value="1"/>
</dbReference>
<dbReference type="InterPro" id="IPR003593">
    <property type="entry name" value="AAA+_ATPase"/>
</dbReference>
<keyword evidence="5" id="KW-0547">Nucleotide-binding</keyword>
<dbReference type="InterPro" id="IPR039421">
    <property type="entry name" value="Type_1_exporter"/>
</dbReference>
<dbReference type="PANTHER" id="PTHR24221:SF654">
    <property type="entry name" value="ATP-BINDING CASSETTE SUB-FAMILY B MEMBER 6"/>
    <property type="match status" value="1"/>
</dbReference>
<dbReference type="Gene3D" id="1.20.1560.10">
    <property type="entry name" value="ABC transporter type 1, transmembrane domain"/>
    <property type="match status" value="1"/>
</dbReference>
<evidence type="ECO:0000259" key="11">
    <source>
        <dbReference type="PROSITE" id="PS50929"/>
    </source>
</evidence>
<evidence type="ECO:0000256" key="7">
    <source>
        <dbReference type="ARBA" id="ARBA00022989"/>
    </source>
</evidence>
<dbReference type="InterPro" id="IPR011527">
    <property type="entry name" value="ABC1_TM_dom"/>
</dbReference>
<gene>
    <name evidence="12" type="ORF">FHR97_000479</name>
</gene>
<dbReference type="PANTHER" id="PTHR24221">
    <property type="entry name" value="ATP-BINDING CASSETTE SUB-FAMILY B"/>
    <property type="match status" value="1"/>
</dbReference>
<keyword evidence="8 9" id="KW-0472">Membrane</keyword>
<keyword evidence="4 9" id="KW-0812">Transmembrane</keyword>
<dbReference type="GO" id="GO:0140359">
    <property type="term" value="F:ABC-type transporter activity"/>
    <property type="evidence" value="ECO:0007669"/>
    <property type="project" value="InterPro"/>
</dbReference>
<dbReference type="GO" id="GO:0005524">
    <property type="term" value="F:ATP binding"/>
    <property type="evidence" value="ECO:0007669"/>
    <property type="project" value="UniProtKB-KW"/>
</dbReference>
<evidence type="ECO:0000256" key="5">
    <source>
        <dbReference type="ARBA" id="ARBA00022741"/>
    </source>
</evidence>
<dbReference type="SUPFAM" id="SSF90123">
    <property type="entry name" value="ABC transporter transmembrane region"/>
    <property type="match status" value="1"/>
</dbReference>
<dbReference type="InterPro" id="IPR036640">
    <property type="entry name" value="ABC1_TM_sf"/>
</dbReference>
<feature type="transmembrane region" description="Helical" evidence="9">
    <location>
        <begin position="87"/>
        <end position="108"/>
    </location>
</feature>
<dbReference type="SMART" id="SM00382">
    <property type="entry name" value="AAA"/>
    <property type="match status" value="1"/>
</dbReference>
<dbReference type="GO" id="GO:0016887">
    <property type="term" value="F:ATP hydrolysis activity"/>
    <property type="evidence" value="ECO:0007669"/>
    <property type="project" value="InterPro"/>
</dbReference>